<sequence>MNTSAVLLMLLFIIVIWGGLAFSVFLLSRTDDNTTGELGDAPGTDDASLLHRVHKTA</sequence>
<dbReference type="NCBIfam" id="NF033494">
    <property type="entry name" value="NSS_import_MetS"/>
    <property type="match status" value="1"/>
</dbReference>
<dbReference type="AlphaFoldDB" id="W5Y7Q1"/>
<evidence type="ECO:0000313" key="2">
    <source>
        <dbReference type="EMBL" id="AHI22528.1"/>
    </source>
</evidence>
<accession>W5Y7Q1</accession>
<organism evidence="2 3">
    <name type="scientific">Corynebacterium vitaeruminis DSM 20294</name>
    <dbReference type="NCBI Taxonomy" id="1224164"/>
    <lineage>
        <taxon>Bacteria</taxon>
        <taxon>Bacillati</taxon>
        <taxon>Actinomycetota</taxon>
        <taxon>Actinomycetes</taxon>
        <taxon>Mycobacteriales</taxon>
        <taxon>Corynebacteriaceae</taxon>
        <taxon>Corynebacterium</taxon>
    </lineage>
</organism>
<dbReference type="NCBIfam" id="NF033493">
    <property type="entry name" value="MetS_like_NSS"/>
    <property type="match status" value="1"/>
</dbReference>
<reference evidence="2 3" key="1">
    <citation type="submission" date="2013-02" db="EMBL/GenBank/DDBJ databases">
        <title>The complete genome sequence of Corynebacterium vitaeruminis DSM 20294.</title>
        <authorList>
            <person name="Ruckert C."/>
            <person name="Albersmeier A."/>
            <person name="Kalinowski J."/>
        </authorList>
    </citation>
    <scope>NUCLEOTIDE SEQUENCE [LARGE SCALE GENOMIC DNA]</scope>
    <source>
        <strain evidence="3">ATCC 10234</strain>
    </source>
</reference>
<dbReference type="EMBL" id="CP004353">
    <property type="protein sequence ID" value="AHI22528.1"/>
    <property type="molecule type" value="Genomic_DNA"/>
</dbReference>
<dbReference type="HOGENOM" id="CLU_210189_0_0_11"/>
<dbReference type="RefSeq" id="WP_025252561.1">
    <property type="nucleotide sequence ID" value="NZ_CP004353.1"/>
</dbReference>
<name>W5Y7Q1_9CORY</name>
<evidence type="ECO:0000256" key="1">
    <source>
        <dbReference type="SAM" id="Phobius"/>
    </source>
</evidence>
<dbReference type="KEGG" id="cvt:B843_05715"/>
<dbReference type="Pfam" id="PF16951">
    <property type="entry name" value="MaAIMP_sms"/>
    <property type="match status" value="1"/>
</dbReference>
<keyword evidence="1" id="KW-1133">Transmembrane helix</keyword>
<gene>
    <name evidence="2" type="ORF">B843_05715</name>
</gene>
<dbReference type="InterPro" id="IPR031596">
    <property type="entry name" value="MaAIMP_sms"/>
</dbReference>
<dbReference type="Proteomes" id="UP000019222">
    <property type="component" value="Chromosome"/>
</dbReference>
<keyword evidence="3" id="KW-1185">Reference proteome</keyword>
<protein>
    <recommendedName>
        <fullName evidence="4">Methionine and alanine importer small subunit</fullName>
    </recommendedName>
</protein>
<evidence type="ECO:0008006" key="4">
    <source>
        <dbReference type="Google" id="ProtNLM"/>
    </source>
</evidence>
<keyword evidence="1" id="KW-0812">Transmembrane</keyword>
<evidence type="ECO:0000313" key="3">
    <source>
        <dbReference type="Proteomes" id="UP000019222"/>
    </source>
</evidence>
<feature type="transmembrane region" description="Helical" evidence="1">
    <location>
        <begin position="6"/>
        <end position="27"/>
    </location>
</feature>
<dbReference type="PATRIC" id="fig|1224164.3.peg.1144"/>
<proteinExistence type="predicted"/>
<keyword evidence="1" id="KW-0472">Membrane</keyword>